<name>A0ABY4HJJ6_9FLAO</name>
<feature type="chain" id="PRO_5046564747" evidence="4">
    <location>
        <begin position="22"/>
        <end position="129"/>
    </location>
</feature>
<proteinExistence type="predicted"/>
<evidence type="ECO:0000313" key="5">
    <source>
        <dbReference type="EMBL" id="UOX32738.1"/>
    </source>
</evidence>
<evidence type="ECO:0000256" key="3">
    <source>
        <dbReference type="PROSITE-ProRule" id="PRU00023"/>
    </source>
</evidence>
<keyword evidence="4" id="KW-0732">Signal</keyword>
<organism evidence="5 6">
    <name type="scientific">Flavobacterium sediminilitoris</name>
    <dbReference type="NCBI Taxonomy" id="2024526"/>
    <lineage>
        <taxon>Bacteria</taxon>
        <taxon>Pseudomonadati</taxon>
        <taxon>Bacteroidota</taxon>
        <taxon>Flavobacteriia</taxon>
        <taxon>Flavobacteriales</taxon>
        <taxon>Flavobacteriaceae</taxon>
        <taxon>Flavobacterium</taxon>
    </lineage>
</organism>
<dbReference type="Pfam" id="PF12796">
    <property type="entry name" value="Ank_2"/>
    <property type="match status" value="1"/>
</dbReference>
<protein>
    <submittedName>
        <fullName evidence="5">Ankyrin repeat domain-containing protein</fullName>
    </submittedName>
</protein>
<feature type="repeat" description="ANK" evidence="3">
    <location>
        <begin position="70"/>
        <end position="102"/>
    </location>
</feature>
<dbReference type="Proteomes" id="UP000830454">
    <property type="component" value="Chromosome"/>
</dbReference>
<evidence type="ECO:0000256" key="2">
    <source>
        <dbReference type="ARBA" id="ARBA00023043"/>
    </source>
</evidence>
<dbReference type="PANTHER" id="PTHR24173">
    <property type="entry name" value="ANKYRIN REPEAT CONTAINING"/>
    <property type="match status" value="1"/>
</dbReference>
<feature type="repeat" description="ANK" evidence="3">
    <location>
        <begin position="37"/>
        <end position="69"/>
    </location>
</feature>
<reference evidence="5" key="1">
    <citation type="submission" date="2021-12" db="EMBL/GenBank/DDBJ databases">
        <authorList>
            <person name="Cha I.-T."/>
            <person name="Lee K.-E."/>
            <person name="Park S.-J."/>
        </authorList>
    </citation>
    <scope>NUCLEOTIDE SEQUENCE</scope>
    <source>
        <strain evidence="5">YSM-43</strain>
    </source>
</reference>
<dbReference type="InterPro" id="IPR036770">
    <property type="entry name" value="Ankyrin_rpt-contain_sf"/>
</dbReference>
<dbReference type="EMBL" id="CP090145">
    <property type="protein sequence ID" value="UOX32738.1"/>
    <property type="molecule type" value="Genomic_DNA"/>
</dbReference>
<feature type="signal peptide" evidence="4">
    <location>
        <begin position="1"/>
        <end position="21"/>
    </location>
</feature>
<keyword evidence="6" id="KW-1185">Reference proteome</keyword>
<dbReference type="PROSITE" id="PS50088">
    <property type="entry name" value="ANK_REPEAT"/>
    <property type="match status" value="2"/>
</dbReference>
<dbReference type="RefSeq" id="WP_246915583.1">
    <property type="nucleotide sequence ID" value="NZ_CP090145.1"/>
</dbReference>
<sequence length="129" mass="14189">MKKVIGLLSFAFILSVNVSKASNIEMDFGKNVIEVYDDVTPLCKAISDGDVNLVEKIIEYGIDLNGTTHRGMTPLMFAARYDNVEIIKLLVEKGADLKIKDKNGFAALDHAISSGAKKAELLIQEFLKK</sequence>
<keyword evidence="1" id="KW-0677">Repeat</keyword>
<keyword evidence="2 3" id="KW-0040">ANK repeat</keyword>
<accession>A0ABY4HJJ6</accession>
<evidence type="ECO:0000313" key="6">
    <source>
        <dbReference type="Proteomes" id="UP000830454"/>
    </source>
</evidence>
<dbReference type="InterPro" id="IPR002110">
    <property type="entry name" value="Ankyrin_rpt"/>
</dbReference>
<dbReference type="SMART" id="SM00248">
    <property type="entry name" value="ANK"/>
    <property type="match status" value="2"/>
</dbReference>
<dbReference type="PROSITE" id="PS50297">
    <property type="entry name" value="ANK_REP_REGION"/>
    <property type="match status" value="2"/>
</dbReference>
<dbReference type="PANTHER" id="PTHR24173:SF74">
    <property type="entry name" value="ANKYRIN REPEAT DOMAIN-CONTAINING PROTEIN 16"/>
    <property type="match status" value="1"/>
</dbReference>
<evidence type="ECO:0000256" key="4">
    <source>
        <dbReference type="SAM" id="SignalP"/>
    </source>
</evidence>
<dbReference type="SUPFAM" id="SSF48403">
    <property type="entry name" value="Ankyrin repeat"/>
    <property type="match status" value="1"/>
</dbReference>
<evidence type="ECO:0000256" key="1">
    <source>
        <dbReference type="ARBA" id="ARBA00022737"/>
    </source>
</evidence>
<dbReference type="Gene3D" id="1.25.40.20">
    <property type="entry name" value="Ankyrin repeat-containing domain"/>
    <property type="match status" value="1"/>
</dbReference>
<reference evidence="5" key="2">
    <citation type="submission" date="2022-04" db="EMBL/GenBank/DDBJ databases">
        <title>Complete Genome Sequence of Flavobacterium sediminilitoris YSM-43, Isolated from a Tidal Sediment.</title>
        <authorList>
            <person name="Lee P.A."/>
        </authorList>
    </citation>
    <scope>NUCLEOTIDE SEQUENCE</scope>
    <source>
        <strain evidence="5">YSM-43</strain>
    </source>
</reference>
<gene>
    <name evidence="5" type="ORF">LXD69_11875</name>
</gene>